<evidence type="ECO:0000313" key="2">
    <source>
        <dbReference type="EMBL" id="CAI8754052.1"/>
    </source>
</evidence>
<dbReference type="EMBL" id="OX458332">
    <property type="protein sequence ID" value="CAI8754052.1"/>
    <property type="molecule type" value="Genomic_DNA"/>
</dbReference>
<feature type="compositionally biased region" description="Low complexity" evidence="1">
    <location>
        <begin position="125"/>
        <end position="139"/>
    </location>
</feature>
<feature type="region of interest" description="Disordered" evidence="1">
    <location>
        <begin position="99"/>
        <end position="147"/>
    </location>
</feature>
<sequence length="147" mass="15822">MTSIDGTLTESLDPTDWVAYAHRIDNGVLAGMADVIAGGFSIDCGSVTEHCLVTVAPKMGARWKPGETVSVVDYRVPAAPWATPYLHETVAVATLERRHFLRNPTGHPRPPREQKTGDVLAFGGPRRPASAPAPSVSPRCTPTRRPQ</sequence>
<name>A0AA35XXI6_METCP</name>
<reference evidence="2" key="1">
    <citation type="submission" date="2023-03" db="EMBL/GenBank/DDBJ databases">
        <authorList>
            <person name="Pearce D."/>
        </authorList>
    </citation>
    <scope>NUCLEOTIDE SEQUENCE</scope>
    <source>
        <strain evidence="2">Mc</strain>
    </source>
</reference>
<evidence type="ECO:0000256" key="1">
    <source>
        <dbReference type="SAM" id="MobiDB-lite"/>
    </source>
</evidence>
<gene>
    <name evidence="2" type="ORF">MCNOR_0710</name>
</gene>
<dbReference type="Proteomes" id="UP001158598">
    <property type="component" value="Chromosome"/>
</dbReference>
<protein>
    <submittedName>
        <fullName evidence="2">Uncharacterized protein</fullName>
    </submittedName>
</protein>
<dbReference type="AlphaFoldDB" id="A0AA35XXI6"/>
<proteinExistence type="predicted"/>
<accession>A0AA35XXI6</accession>
<organism evidence="2 3">
    <name type="scientific">Methylococcus capsulatus</name>
    <dbReference type="NCBI Taxonomy" id="414"/>
    <lineage>
        <taxon>Bacteria</taxon>
        <taxon>Pseudomonadati</taxon>
        <taxon>Pseudomonadota</taxon>
        <taxon>Gammaproteobacteria</taxon>
        <taxon>Methylococcales</taxon>
        <taxon>Methylococcaceae</taxon>
        <taxon>Methylococcus</taxon>
    </lineage>
</organism>
<evidence type="ECO:0000313" key="3">
    <source>
        <dbReference type="Proteomes" id="UP001158598"/>
    </source>
</evidence>